<evidence type="ECO:0000313" key="2">
    <source>
        <dbReference type="EMBL" id="OGC77130.1"/>
    </source>
</evidence>
<gene>
    <name evidence="2" type="ORF">A2619_00430</name>
</gene>
<evidence type="ECO:0000313" key="3">
    <source>
        <dbReference type="Proteomes" id="UP000176815"/>
    </source>
</evidence>
<keyword evidence="1" id="KW-1133">Transmembrane helix</keyword>
<keyword evidence="1" id="KW-0472">Membrane</keyword>
<evidence type="ECO:0000256" key="1">
    <source>
        <dbReference type="SAM" id="Phobius"/>
    </source>
</evidence>
<dbReference type="Proteomes" id="UP000176815">
    <property type="component" value="Unassembled WGS sequence"/>
</dbReference>
<sequence>MVPSGAFAEARAFVLQYAFQIAEITATVLPFLLLFGAFFSAIQMVNNWEELAESAALDSWQERIEEEWRHMGDADEN</sequence>
<dbReference type="AlphaFoldDB" id="A0A1F4X605"/>
<keyword evidence="1" id="KW-0812">Transmembrane</keyword>
<comment type="caution">
    <text evidence="2">The sequence shown here is derived from an EMBL/GenBank/DDBJ whole genome shotgun (WGS) entry which is preliminary data.</text>
</comment>
<name>A0A1F4X605_UNCKA</name>
<organism evidence="2 3">
    <name type="scientific">candidate division WWE3 bacterium RIFOXYD1_FULL_39_9</name>
    <dbReference type="NCBI Taxonomy" id="1802649"/>
    <lineage>
        <taxon>Bacteria</taxon>
        <taxon>Katanobacteria</taxon>
    </lineage>
</organism>
<feature type="transmembrane region" description="Helical" evidence="1">
    <location>
        <begin position="17"/>
        <end position="39"/>
    </location>
</feature>
<accession>A0A1F4X605</accession>
<proteinExistence type="predicted"/>
<protein>
    <submittedName>
        <fullName evidence="2">Uncharacterized protein</fullName>
    </submittedName>
</protein>
<dbReference type="EMBL" id="MEWG01000026">
    <property type="protein sequence ID" value="OGC77130.1"/>
    <property type="molecule type" value="Genomic_DNA"/>
</dbReference>
<reference evidence="2 3" key="1">
    <citation type="journal article" date="2016" name="Nat. Commun.">
        <title>Thousands of microbial genomes shed light on interconnected biogeochemical processes in an aquifer system.</title>
        <authorList>
            <person name="Anantharaman K."/>
            <person name="Brown C.T."/>
            <person name="Hug L.A."/>
            <person name="Sharon I."/>
            <person name="Castelle C.J."/>
            <person name="Probst A.J."/>
            <person name="Thomas B.C."/>
            <person name="Singh A."/>
            <person name="Wilkins M.J."/>
            <person name="Karaoz U."/>
            <person name="Brodie E.L."/>
            <person name="Williams K.H."/>
            <person name="Hubbard S.S."/>
            <person name="Banfield J.F."/>
        </authorList>
    </citation>
    <scope>NUCLEOTIDE SEQUENCE [LARGE SCALE GENOMIC DNA]</scope>
</reference>